<comment type="caution">
    <text evidence="3">The sequence shown here is derived from an EMBL/GenBank/DDBJ whole genome shotgun (WGS) entry which is preliminary data.</text>
</comment>
<dbReference type="RefSeq" id="WP_282584572.1">
    <property type="nucleotide sequence ID" value="NZ_JAMOIM010000005.1"/>
</dbReference>
<keyword evidence="4" id="KW-1185">Reference proteome</keyword>
<feature type="region of interest" description="Disordered" evidence="1">
    <location>
        <begin position="1"/>
        <end position="21"/>
    </location>
</feature>
<sequence>MTTTTAASTTASSITAASAAVPAPSLTDQIHAIKQVQLTYAGKISTQCYALTSKASAIVMSDLVTNTEILAGLDVALGLLEANVQAAI</sequence>
<evidence type="ECO:0000256" key="2">
    <source>
        <dbReference type="SAM" id="SignalP"/>
    </source>
</evidence>
<evidence type="ECO:0000256" key="1">
    <source>
        <dbReference type="SAM" id="MobiDB-lite"/>
    </source>
</evidence>
<organism evidence="3 4">
    <name type="scientific">Lichenifustis flavocetrariae</name>
    <dbReference type="NCBI Taxonomy" id="2949735"/>
    <lineage>
        <taxon>Bacteria</taxon>
        <taxon>Pseudomonadati</taxon>
        <taxon>Pseudomonadota</taxon>
        <taxon>Alphaproteobacteria</taxon>
        <taxon>Hyphomicrobiales</taxon>
        <taxon>Lichenihabitantaceae</taxon>
        <taxon>Lichenifustis</taxon>
    </lineage>
</organism>
<dbReference type="EMBL" id="JAMOIM010000005">
    <property type="protein sequence ID" value="MCW6508200.1"/>
    <property type="molecule type" value="Genomic_DNA"/>
</dbReference>
<reference evidence="3" key="1">
    <citation type="submission" date="2022-05" db="EMBL/GenBank/DDBJ databases">
        <authorList>
            <person name="Pankratov T."/>
        </authorList>
    </citation>
    <scope>NUCLEOTIDE SEQUENCE</scope>
    <source>
        <strain evidence="3">BP6-180914</strain>
    </source>
</reference>
<name>A0AA41Z0H1_9HYPH</name>
<feature type="signal peptide" evidence="2">
    <location>
        <begin position="1"/>
        <end position="19"/>
    </location>
</feature>
<keyword evidence="2" id="KW-0732">Signal</keyword>
<evidence type="ECO:0000313" key="4">
    <source>
        <dbReference type="Proteomes" id="UP001165667"/>
    </source>
</evidence>
<gene>
    <name evidence="3" type="ORF">M8523_09215</name>
</gene>
<dbReference type="AlphaFoldDB" id="A0AA41Z0H1"/>
<feature type="chain" id="PRO_5041404106" evidence="2">
    <location>
        <begin position="20"/>
        <end position="88"/>
    </location>
</feature>
<evidence type="ECO:0000313" key="3">
    <source>
        <dbReference type="EMBL" id="MCW6508200.1"/>
    </source>
</evidence>
<protein>
    <submittedName>
        <fullName evidence="3">Uncharacterized protein</fullName>
    </submittedName>
</protein>
<proteinExistence type="predicted"/>
<accession>A0AA41Z0H1</accession>
<feature type="compositionally biased region" description="Low complexity" evidence="1">
    <location>
        <begin position="1"/>
        <end position="20"/>
    </location>
</feature>
<dbReference type="Proteomes" id="UP001165667">
    <property type="component" value="Unassembled WGS sequence"/>
</dbReference>